<dbReference type="RefSeq" id="WP_150897768.1">
    <property type="nucleotide sequence ID" value="NZ_VXDD01000007.1"/>
</dbReference>
<dbReference type="Proteomes" id="UP000326687">
    <property type="component" value="Unassembled WGS sequence"/>
</dbReference>
<dbReference type="AlphaFoldDB" id="A0A5N3RZR1"/>
<evidence type="ECO:0000256" key="1">
    <source>
        <dbReference type="SAM" id="Coils"/>
    </source>
</evidence>
<feature type="coiled-coil region" evidence="1">
    <location>
        <begin position="42"/>
        <end position="69"/>
    </location>
</feature>
<protein>
    <submittedName>
        <fullName evidence="3">Uncharacterized protein</fullName>
    </submittedName>
</protein>
<proteinExistence type="predicted"/>
<organism evidence="3 4">
    <name type="scientific">Vibrio fortis</name>
    <dbReference type="NCBI Taxonomy" id="212667"/>
    <lineage>
        <taxon>Bacteria</taxon>
        <taxon>Pseudomonadati</taxon>
        <taxon>Pseudomonadota</taxon>
        <taxon>Gammaproteobacteria</taxon>
        <taxon>Vibrionales</taxon>
        <taxon>Vibrionaceae</taxon>
        <taxon>Vibrio</taxon>
    </lineage>
</organism>
<comment type="caution">
    <text evidence="3">The sequence shown here is derived from an EMBL/GenBank/DDBJ whole genome shotgun (WGS) entry which is preliminary data.</text>
</comment>
<keyword evidence="1" id="KW-0175">Coiled coil</keyword>
<sequence length="153" mass="17113">MNFTIALKAALRKLTSRYIKLESTLNDPASTTYQIKMAKKAYFKALAELDEVIREIQSLESDIDEVSAIMLHAMDEVRGMLGVIFALSQSSLTGRTTPIEGAADGFMLRTLSRHIYDLDEYATSLETNQFTKTLLDAVRGEQFKNVSKAPSLR</sequence>
<evidence type="ECO:0000313" key="4">
    <source>
        <dbReference type="Proteomes" id="UP000326687"/>
    </source>
</evidence>
<evidence type="ECO:0000313" key="2">
    <source>
        <dbReference type="EMBL" id="KAB0299140.1"/>
    </source>
</evidence>
<reference evidence="3 4" key="1">
    <citation type="submission" date="2019-09" db="EMBL/GenBank/DDBJ databases">
        <title>Vibrio Fortis S7-72.</title>
        <authorList>
            <person name="Das S.K."/>
        </authorList>
    </citation>
    <scope>NUCLEOTIDE SEQUENCE [LARGE SCALE GENOMIC DNA]</scope>
    <source>
        <strain evidence="3 4">S7-72</strain>
    </source>
</reference>
<name>A0A5N3RZR1_9VIBR</name>
<evidence type="ECO:0000313" key="3">
    <source>
        <dbReference type="EMBL" id="KAB0299151.1"/>
    </source>
</evidence>
<gene>
    <name evidence="2" type="ORF">F2Z80_25210</name>
    <name evidence="3" type="ORF">F2Z80_25270</name>
</gene>
<dbReference type="EMBL" id="VXDD01000007">
    <property type="protein sequence ID" value="KAB0299151.1"/>
    <property type="molecule type" value="Genomic_DNA"/>
</dbReference>
<accession>A0A5N3RZR1</accession>
<dbReference type="EMBL" id="VXDD01000007">
    <property type="protein sequence ID" value="KAB0299140.1"/>
    <property type="molecule type" value="Genomic_DNA"/>
</dbReference>